<dbReference type="Pfam" id="PF00400">
    <property type="entry name" value="WD40"/>
    <property type="match status" value="7"/>
</dbReference>
<dbReference type="CDD" id="cd00200">
    <property type="entry name" value="WD40"/>
    <property type="match status" value="1"/>
</dbReference>
<feature type="repeat" description="WD" evidence="3">
    <location>
        <begin position="217"/>
        <end position="258"/>
    </location>
</feature>
<dbReference type="SMART" id="SM00320">
    <property type="entry name" value="WD40"/>
    <property type="match status" value="7"/>
</dbReference>
<dbReference type="PRINTS" id="PR00320">
    <property type="entry name" value="GPROTEINBRPT"/>
</dbReference>
<dbReference type="SUPFAM" id="SSF50978">
    <property type="entry name" value="WD40 repeat-like"/>
    <property type="match status" value="1"/>
</dbReference>
<dbReference type="InterPro" id="IPR019775">
    <property type="entry name" value="WD40_repeat_CS"/>
</dbReference>
<feature type="repeat" description="WD" evidence="3">
    <location>
        <begin position="261"/>
        <end position="302"/>
    </location>
</feature>
<dbReference type="InterPro" id="IPR036285">
    <property type="entry name" value="PRP4-like_sf"/>
</dbReference>
<dbReference type="GeneID" id="11500902"/>
<dbReference type="HOGENOM" id="CLU_000288_57_20_1"/>
<dbReference type="GO" id="GO:0034247">
    <property type="term" value="P:snoRNA splicing"/>
    <property type="evidence" value="ECO:0007669"/>
    <property type="project" value="EnsemblFungi"/>
</dbReference>
<dbReference type="PROSITE" id="PS00678">
    <property type="entry name" value="WD_REPEATS_1"/>
    <property type="match status" value="3"/>
</dbReference>
<evidence type="ECO:0008006" key="6">
    <source>
        <dbReference type="Google" id="ProtNLM"/>
    </source>
</evidence>
<dbReference type="GO" id="GO:0046540">
    <property type="term" value="C:U4/U6 x U5 tri-snRNP complex"/>
    <property type="evidence" value="ECO:0007669"/>
    <property type="project" value="EnsemblFungi"/>
</dbReference>
<keyword evidence="5" id="KW-1185">Reference proteome</keyword>
<dbReference type="InterPro" id="IPR001680">
    <property type="entry name" value="WD40_rpt"/>
</dbReference>
<gene>
    <name evidence="4" type="primary">TDEL0H00370</name>
    <name evidence="4" type="ORF">TDEL_0H00370</name>
</gene>
<dbReference type="InterPro" id="IPR036322">
    <property type="entry name" value="WD40_repeat_dom_sf"/>
</dbReference>
<organism evidence="4 5">
    <name type="scientific">Torulaspora delbrueckii</name>
    <name type="common">Yeast</name>
    <name type="synonym">Candida colliculosa</name>
    <dbReference type="NCBI Taxonomy" id="4950"/>
    <lineage>
        <taxon>Eukaryota</taxon>
        <taxon>Fungi</taxon>
        <taxon>Dikarya</taxon>
        <taxon>Ascomycota</taxon>
        <taxon>Saccharomycotina</taxon>
        <taxon>Saccharomycetes</taxon>
        <taxon>Saccharomycetales</taxon>
        <taxon>Saccharomycetaceae</taxon>
        <taxon>Torulaspora</taxon>
    </lineage>
</organism>
<dbReference type="PROSITE" id="PS50082">
    <property type="entry name" value="WD_REPEATS_2"/>
    <property type="match status" value="5"/>
</dbReference>
<keyword evidence="2" id="KW-0677">Repeat</keyword>
<sequence>MKPHNSITYEELEVRLDDKPNKDGFNVRESLQRFDFRKDPRINLVPTEDLEVRRTLLLLNEPESNDGEDVFTRRERLIELLLANKTYMEIFEGSLLKDNKIEEEDEEEDEDFFTPASEELKNARRFLVQYSTDRAKRRLHKERQEAIYFDISKEIKYRRTLAHQLENIGLLGSQIASSRPISSVKFSPDDKHLAVGSWDGGIKTISAGSLNIKSSVENAHTGKVGEVDWNSSGDLLATGGEDGLVKLFTVQSGELRQVADLQGHERRVAGCRFHPFGRYIASASFDNTWRLWDAETNHELLLQEGHGKEVFCLAFQSDGSLLCSAGLDCTGMIWDIRSGNCAMVLSGHTKPIYSVDWSPRGFEVATASGDGTVNIWDIRKTNQPQVLLAHNSIVSGIRFEKHNGKFLMSCGYDKNINVYSGDSWNKITILKGHTDKILALDLGTHDGSVVSAGWDRSVKSWNVDN</sequence>
<dbReference type="RefSeq" id="XP_003683107.1">
    <property type="nucleotide sequence ID" value="XM_003683059.1"/>
</dbReference>
<protein>
    <recommendedName>
        <fullName evidence="6">Pre-mRNA processing factor 4 (PRP4)-like domain-containing protein</fullName>
    </recommendedName>
</protein>
<dbReference type="InterPro" id="IPR020472">
    <property type="entry name" value="WD40_PAC1"/>
</dbReference>
<reference evidence="4 5" key="1">
    <citation type="journal article" date="2011" name="Proc. Natl. Acad. Sci. U.S.A.">
        <title>Evolutionary erosion of yeast sex chromosomes by mating-type switching accidents.</title>
        <authorList>
            <person name="Gordon J.L."/>
            <person name="Armisen D."/>
            <person name="Proux-Wera E."/>
            <person name="Oheigeartaigh S.S."/>
            <person name="Byrne K.P."/>
            <person name="Wolfe K.H."/>
        </authorList>
    </citation>
    <scope>NUCLEOTIDE SEQUENCE [LARGE SCALE GENOMIC DNA]</scope>
    <source>
        <strain evidence="5">ATCC 10662 / CBS 1146 / NBRC 0425 / NCYC 2629 / NRRL Y-866</strain>
    </source>
</reference>
<evidence type="ECO:0000256" key="3">
    <source>
        <dbReference type="PROSITE-ProRule" id="PRU00221"/>
    </source>
</evidence>
<keyword evidence="1 3" id="KW-0853">WD repeat</keyword>
<dbReference type="Proteomes" id="UP000005627">
    <property type="component" value="Chromosome 8"/>
</dbReference>
<name>G8ZZ52_TORDE</name>
<dbReference type="AlphaFoldDB" id="G8ZZ52"/>
<feature type="repeat" description="WD" evidence="3">
    <location>
        <begin position="303"/>
        <end position="344"/>
    </location>
</feature>
<proteinExistence type="predicted"/>
<dbReference type="SUPFAM" id="SSF158230">
    <property type="entry name" value="PRP4-like"/>
    <property type="match status" value="1"/>
</dbReference>
<dbReference type="FunCoup" id="G8ZZ52">
    <property type="interactions" value="486"/>
</dbReference>
<evidence type="ECO:0000256" key="2">
    <source>
        <dbReference type="ARBA" id="ARBA00022737"/>
    </source>
</evidence>
<evidence type="ECO:0000313" key="5">
    <source>
        <dbReference type="Proteomes" id="UP000005627"/>
    </source>
</evidence>
<dbReference type="PANTHER" id="PTHR19846">
    <property type="entry name" value="WD40 REPEAT PROTEIN"/>
    <property type="match status" value="1"/>
</dbReference>
<dbReference type="KEGG" id="tdl:TDEL_0H00370"/>
<accession>G8ZZ52</accession>
<feature type="repeat" description="WD" evidence="3">
    <location>
        <begin position="430"/>
        <end position="465"/>
    </location>
</feature>
<dbReference type="GO" id="GO:0017070">
    <property type="term" value="F:U6 snRNA binding"/>
    <property type="evidence" value="ECO:0007669"/>
    <property type="project" value="TreeGrafter"/>
</dbReference>
<dbReference type="EMBL" id="HE616749">
    <property type="protein sequence ID" value="CCE93896.1"/>
    <property type="molecule type" value="Genomic_DNA"/>
</dbReference>
<evidence type="ECO:0000313" key="4">
    <source>
        <dbReference type="EMBL" id="CCE93896.1"/>
    </source>
</evidence>
<evidence type="ECO:0000256" key="1">
    <source>
        <dbReference type="ARBA" id="ARBA00022574"/>
    </source>
</evidence>
<dbReference type="eggNOG" id="KOG0272">
    <property type="taxonomic scope" value="Eukaryota"/>
</dbReference>
<dbReference type="InParanoid" id="G8ZZ52"/>
<dbReference type="GO" id="GO:0030621">
    <property type="term" value="F:U4 snRNA binding"/>
    <property type="evidence" value="ECO:0007669"/>
    <property type="project" value="TreeGrafter"/>
</dbReference>
<dbReference type="OrthoDB" id="540662at2759"/>
<dbReference type="GO" id="GO:0000393">
    <property type="term" value="P:spliceosomal conformational changes to generate catalytic conformation"/>
    <property type="evidence" value="ECO:0007669"/>
    <property type="project" value="EnsemblFungi"/>
</dbReference>
<dbReference type="InterPro" id="IPR015943">
    <property type="entry name" value="WD40/YVTN_repeat-like_dom_sf"/>
</dbReference>
<dbReference type="PROSITE" id="PS50294">
    <property type="entry name" value="WD_REPEATS_REGION"/>
    <property type="match status" value="5"/>
</dbReference>
<feature type="repeat" description="WD" evidence="3">
    <location>
        <begin position="345"/>
        <end position="386"/>
    </location>
</feature>
<dbReference type="PANTHER" id="PTHR19846:SF0">
    <property type="entry name" value="PRE-MRNA PROCESSING FACTOR 4"/>
    <property type="match status" value="1"/>
</dbReference>
<dbReference type="STRING" id="1076872.G8ZZ52"/>
<dbReference type="Gene3D" id="2.130.10.10">
    <property type="entry name" value="YVTN repeat-like/Quinoprotein amine dehydrogenase"/>
    <property type="match status" value="3"/>
</dbReference>